<dbReference type="InterPro" id="IPR046708">
    <property type="entry name" value="DUF6781"/>
</dbReference>
<dbReference type="RefSeq" id="WP_016446901.1">
    <property type="nucleotide sequence ID" value="NZ_CP141274.1"/>
</dbReference>
<sequence length="231" mass="24501">MFKYGIDRDALIGKFSEATAQQGETIRNVVRDATLSALQSRELTLTNVRHVLNTVAKAASFGAADNPLARVDVEALLGQAVAGMDSALVQTVEANRRALGRMVEQGATLREAQTKKALADLDKLEGTLLAVVKKLAEHGSEQLQAPWMRVLQAAQSQGTETGAQASAAIQQLMDSAQKNLQSVKEGQVLGLRASQAMFDSYATLVSGVLIGMADALQQTEAKPAAARSGRK</sequence>
<evidence type="ECO:0000313" key="1">
    <source>
        <dbReference type="EMBL" id="SDZ54233.1"/>
    </source>
</evidence>
<accession>A0A1H3TVG7</accession>
<proteinExistence type="predicted"/>
<protein>
    <submittedName>
        <fullName evidence="1">Uncharacterized protein</fullName>
    </submittedName>
</protein>
<gene>
    <name evidence="1" type="ORF">SAMN05421547_13313</name>
</gene>
<organism evidence="1 2">
    <name type="scientific">Delftia lacustris</name>
    <dbReference type="NCBI Taxonomy" id="558537"/>
    <lineage>
        <taxon>Bacteria</taxon>
        <taxon>Pseudomonadati</taxon>
        <taxon>Pseudomonadota</taxon>
        <taxon>Betaproteobacteria</taxon>
        <taxon>Burkholderiales</taxon>
        <taxon>Comamonadaceae</taxon>
        <taxon>Delftia</taxon>
    </lineage>
</organism>
<dbReference type="GeneID" id="94692626"/>
<reference evidence="1 2" key="1">
    <citation type="submission" date="2016-10" db="EMBL/GenBank/DDBJ databases">
        <authorList>
            <person name="de Groot N.N."/>
        </authorList>
    </citation>
    <scope>NUCLEOTIDE SEQUENCE [LARGE SCALE GENOMIC DNA]</scope>
    <source>
        <strain evidence="1 2">LMG 24775</strain>
    </source>
</reference>
<dbReference type="Proteomes" id="UP000183417">
    <property type="component" value="Unassembled WGS sequence"/>
</dbReference>
<dbReference type="Pfam" id="PF20572">
    <property type="entry name" value="DUF6781"/>
    <property type="match status" value="1"/>
</dbReference>
<dbReference type="EMBL" id="FNPE01000033">
    <property type="protein sequence ID" value="SDZ54233.1"/>
    <property type="molecule type" value="Genomic_DNA"/>
</dbReference>
<dbReference type="AlphaFoldDB" id="A0A1H3TVG7"/>
<evidence type="ECO:0000313" key="2">
    <source>
        <dbReference type="Proteomes" id="UP000183417"/>
    </source>
</evidence>
<name>A0A1H3TVG7_9BURK</name>